<dbReference type="InterPro" id="IPR007159">
    <property type="entry name" value="SpoVT-AbrB_dom"/>
</dbReference>
<dbReference type="Proteomes" id="UP001298681">
    <property type="component" value="Unassembled WGS sequence"/>
</dbReference>
<dbReference type="PANTHER" id="PTHR36432">
    <property type="match status" value="1"/>
</dbReference>
<evidence type="ECO:0000313" key="3">
    <source>
        <dbReference type="Proteomes" id="UP001298681"/>
    </source>
</evidence>
<evidence type="ECO:0000259" key="1">
    <source>
        <dbReference type="Pfam" id="PF04014"/>
    </source>
</evidence>
<keyword evidence="2" id="KW-0238">DNA-binding</keyword>
<sequence length="61" mass="7083">MKDCGTIRKIDELGRIVIPADMRRTFHWQTSDSIKISVNQRKQTITLKKVTCILPKVKIKT</sequence>
<gene>
    <name evidence="2" type="ORF">L0P57_00605</name>
</gene>
<dbReference type="Pfam" id="PF04014">
    <property type="entry name" value="MazE_antitoxin"/>
    <property type="match status" value="1"/>
</dbReference>
<dbReference type="GO" id="GO:0003677">
    <property type="term" value="F:DNA binding"/>
    <property type="evidence" value="ECO:0007669"/>
    <property type="project" value="UniProtKB-KW"/>
</dbReference>
<dbReference type="EMBL" id="JAKNHQ010000001">
    <property type="protein sequence ID" value="MCG4609447.1"/>
    <property type="molecule type" value="Genomic_DNA"/>
</dbReference>
<name>A0ABS9MF59_9FIRM</name>
<dbReference type="RefSeq" id="WP_087234991.1">
    <property type="nucleotide sequence ID" value="NZ_JAKNHQ010000001.1"/>
</dbReference>
<dbReference type="PANTHER" id="PTHR36432:SF4">
    <property type="entry name" value="TRANSITION STATE REGULATOR ABH-RELATED"/>
    <property type="match status" value="1"/>
</dbReference>
<dbReference type="Gene3D" id="2.10.260.10">
    <property type="match status" value="1"/>
</dbReference>
<dbReference type="InterPro" id="IPR037914">
    <property type="entry name" value="SpoVT-AbrB_sf"/>
</dbReference>
<comment type="caution">
    <text evidence="2">The sequence shown here is derived from an EMBL/GenBank/DDBJ whole genome shotgun (WGS) entry which is preliminary data.</text>
</comment>
<reference evidence="2 3" key="1">
    <citation type="submission" date="2022-01" db="EMBL/GenBank/DDBJ databases">
        <title>Collection of gut derived symbiotic bacterial strains cultured from healthy donors.</title>
        <authorList>
            <person name="Lin H."/>
            <person name="Kohout C."/>
            <person name="Waligurski E."/>
            <person name="Pamer E.G."/>
        </authorList>
    </citation>
    <scope>NUCLEOTIDE SEQUENCE [LARGE SCALE GENOMIC DNA]</scope>
    <source>
        <strain evidence="2 3">DFI.7.58</strain>
    </source>
</reference>
<accession>A0ABS9MF59</accession>
<evidence type="ECO:0000313" key="2">
    <source>
        <dbReference type="EMBL" id="MCG4609447.1"/>
    </source>
</evidence>
<keyword evidence="3" id="KW-1185">Reference proteome</keyword>
<protein>
    <submittedName>
        <fullName evidence="2">AbrB/MazE/SpoVT family DNA-binding domain-containing protein</fullName>
    </submittedName>
</protein>
<dbReference type="SUPFAM" id="SSF89447">
    <property type="entry name" value="AbrB/MazE/MraZ-like"/>
    <property type="match status" value="1"/>
</dbReference>
<dbReference type="InterPro" id="IPR052731">
    <property type="entry name" value="B_subtilis_Trans_State_Reg"/>
</dbReference>
<proteinExistence type="predicted"/>
<feature type="domain" description="SpoVT-AbrB" evidence="1">
    <location>
        <begin position="7"/>
        <end position="50"/>
    </location>
</feature>
<dbReference type="NCBIfam" id="TIGR01439">
    <property type="entry name" value="lp_hng_hel_AbrB"/>
    <property type="match status" value="1"/>
</dbReference>
<organism evidence="2 3">
    <name type="scientific">Anaeromassilibacillus senegalensis</name>
    <dbReference type="NCBI Taxonomy" id="1673717"/>
    <lineage>
        <taxon>Bacteria</taxon>
        <taxon>Bacillati</taxon>
        <taxon>Bacillota</taxon>
        <taxon>Clostridia</taxon>
        <taxon>Eubacteriales</taxon>
        <taxon>Acutalibacteraceae</taxon>
        <taxon>Anaeromassilibacillus</taxon>
    </lineage>
</organism>